<dbReference type="GO" id="GO:0019632">
    <property type="term" value="P:shikimate metabolic process"/>
    <property type="evidence" value="ECO:0007669"/>
    <property type="project" value="InterPro"/>
</dbReference>
<evidence type="ECO:0000256" key="4">
    <source>
        <dbReference type="ARBA" id="ARBA00022857"/>
    </source>
</evidence>
<dbReference type="AlphaFoldDB" id="W7QG93"/>
<feature type="binding site" evidence="8">
    <location>
        <begin position="150"/>
        <end position="155"/>
    </location>
    <ligand>
        <name>NADP(+)</name>
        <dbReference type="ChEBI" id="CHEBI:58349"/>
    </ligand>
</feature>
<dbReference type="InterPro" id="IPR046346">
    <property type="entry name" value="Aminoacid_DH-like_N_sf"/>
</dbReference>
<evidence type="ECO:0000313" key="12">
    <source>
        <dbReference type="EMBL" id="EWH10941.1"/>
    </source>
</evidence>
<organism evidence="12 13">
    <name type="scientific">Catenovulum agarivorans DS-2</name>
    <dbReference type="NCBI Taxonomy" id="1328313"/>
    <lineage>
        <taxon>Bacteria</taxon>
        <taxon>Pseudomonadati</taxon>
        <taxon>Pseudomonadota</taxon>
        <taxon>Gammaproteobacteria</taxon>
        <taxon>Alteromonadales</taxon>
        <taxon>Alteromonadaceae</taxon>
        <taxon>Catenovulum</taxon>
    </lineage>
</organism>
<feature type="binding site" evidence="8">
    <location>
        <position position="215"/>
    </location>
    <ligand>
        <name>shikimate</name>
        <dbReference type="ChEBI" id="CHEBI:36208"/>
    </ligand>
</feature>
<dbReference type="PATRIC" id="fig|1328313.3.peg.1354"/>
<sequence length="268" mass="28670">MDKYAVFGNPIVQSKSPLIHREFARQCKQDMQYEAIWAPDDGFNQALDTFLASGGQGCNITAPFKQDAFARADVLTEGAQLAEAVNTLKLLPDGKLLGDTTDGPGFVGDLLDNQVQLKGARILLIGAGGAASGVLKSLLEQQPDELIICNRTYSKAAALANKFSPYGNINAVEITSLAGDFDLIINSTSAGLSKTLPPVPATIFSSHSVVYDMVYSDQITRFNQWASEQGVTKTIDGIGMLVGQAAVSFEIWRGVKPATQPVIAMLKK</sequence>
<comment type="similarity">
    <text evidence="8">Belongs to the shikimate dehydrogenase family.</text>
</comment>
<keyword evidence="5 8" id="KW-0560">Oxidoreductase</keyword>
<dbReference type="GO" id="GO:0009423">
    <property type="term" value="P:chorismate biosynthetic process"/>
    <property type="evidence" value="ECO:0007669"/>
    <property type="project" value="UniProtKB-UniRule"/>
</dbReference>
<evidence type="ECO:0000256" key="8">
    <source>
        <dbReference type="HAMAP-Rule" id="MF_00222"/>
    </source>
</evidence>
<evidence type="ECO:0000313" key="13">
    <source>
        <dbReference type="Proteomes" id="UP000019276"/>
    </source>
</evidence>
<evidence type="ECO:0000256" key="5">
    <source>
        <dbReference type="ARBA" id="ARBA00023002"/>
    </source>
</evidence>
<keyword evidence="13" id="KW-1185">Reference proteome</keyword>
<feature type="binding site" evidence="8">
    <location>
        <begin position="126"/>
        <end position="130"/>
    </location>
    <ligand>
        <name>NADP(+)</name>
        <dbReference type="ChEBI" id="CHEBI:58349"/>
    </ligand>
</feature>
<comment type="catalytic activity">
    <reaction evidence="7 8">
        <text>shikimate + NADP(+) = 3-dehydroshikimate + NADPH + H(+)</text>
        <dbReference type="Rhea" id="RHEA:17737"/>
        <dbReference type="ChEBI" id="CHEBI:15378"/>
        <dbReference type="ChEBI" id="CHEBI:16630"/>
        <dbReference type="ChEBI" id="CHEBI:36208"/>
        <dbReference type="ChEBI" id="CHEBI:57783"/>
        <dbReference type="ChEBI" id="CHEBI:58349"/>
        <dbReference type="EC" id="1.1.1.25"/>
    </reaction>
</comment>
<feature type="binding site" evidence="8">
    <location>
        <begin position="14"/>
        <end position="16"/>
    </location>
    <ligand>
        <name>shikimate</name>
        <dbReference type="ChEBI" id="CHEBI:36208"/>
    </ligand>
</feature>
<dbReference type="CDD" id="cd01065">
    <property type="entry name" value="NAD_bind_Shikimate_DH"/>
    <property type="match status" value="1"/>
</dbReference>
<evidence type="ECO:0000256" key="3">
    <source>
        <dbReference type="ARBA" id="ARBA00022605"/>
    </source>
</evidence>
<dbReference type="Pfam" id="PF01488">
    <property type="entry name" value="Shikimate_DH"/>
    <property type="match status" value="1"/>
</dbReference>
<protein>
    <recommendedName>
        <fullName evidence="2 8">Shikimate dehydrogenase (NADP(+))</fullName>
        <shortName evidence="8">SDH</shortName>
        <ecNumber evidence="2 8">1.1.1.25</ecNumber>
    </recommendedName>
</protein>
<evidence type="ECO:0000256" key="1">
    <source>
        <dbReference type="ARBA" id="ARBA00004871"/>
    </source>
</evidence>
<dbReference type="SUPFAM" id="SSF53223">
    <property type="entry name" value="Aminoacid dehydrogenase-like, N-terminal domain"/>
    <property type="match status" value="1"/>
</dbReference>
<dbReference type="GO" id="GO:0009073">
    <property type="term" value="P:aromatic amino acid family biosynthetic process"/>
    <property type="evidence" value="ECO:0007669"/>
    <property type="project" value="UniProtKB-KW"/>
</dbReference>
<dbReference type="InterPro" id="IPR006151">
    <property type="entry name" value="Shikm_DH/Glu-tRNA_Rdtase"/>
</dbReference>
<feature type="binding site" evidence="8">
    <location>
        <position position="102"/>
    </location>
    <ligand>
        <name>shikimate</name>
        <dbReference type="ChEBI" id="CHEBI:36208"/>
    </ligand>
</feature>
<feature type="binding site" evidence="8">
    <location>
        <position position="86"/>
    </location>
    <ligand>
        <name>shikimate</name>
        <dbReference type="ChEBI" id="CHEBI:36208"/>
    </ligand>
</feature>
<dbReference type="EC" id="1.1.1.25" evidence="2 8"/>
<proteinExistence type="inferred from homology"/>
<dbReference type="Gene3D" id="3.40.50.10860">
    <property type="entry name" value="Leucine Dehydrogenase, chain A, domain 1"/>
    <property type="match status" value="1"/>
</dbReference>
<dbReference type="InterPro" id="IPR022893">
    <property type="entry name" value="Shikimate_DH_fam"/>
</dbReference>
<comment type="function">
    <text evidence="8">Involved in the biosynthesis of the chorismate, which leads to the biosynthesis of aromatic amino acids. Catalyzes the reversible NADPH linked reduction of 3-dehydroshikimate (DHSA) to yield shikimate (SA).</text>
</comment>
<comment type="caution">
    <text evidence="12">The sequence shown here is derived from an EMBL/GenBank/DDBJ whole genome shotgun (WGS) entry which is preliminary data.</text>
</comment>
<gene>
    <name evidence="8 12" type="primary">aroE</name>
    <name evidence="12" type="ORF">DS2_06606</name>
</gene>
<dbReference type="NCBIfam" id="TIGR00507">
    <property type="entry name" value="aroE"/>
    <property type="match status" value="1"/>
</dbReference>
<feature type="binding site" evidence="8">
    <location>
        <position position="237"/>
    </location>
    <ligand>
        <name>NADP(+)</name>
        <dbReference type="ChEBI" id="CHEBI:58349"/>
    </ligand>
</feature>
<dbReference type="EMBL" id="ARZY01000008">
    <property type="protein sequence ID" value="EWH10941.1"/>
    <property type="molecule type" value="Genomic_DNA"/>
</dbReference>
<comment type="pathway">
    <text evidence="1 8">Metabolic intermediate biosynthesis; chorismate biosynthesis; chorismate from D-erythrose 4-phosphate and phosphoenolpyruvate: step 4/7.</text>
</comment>
<keyword evidence="6 8" id="KW-0057">Aromatic amino acid biosynthesis</keyword>
<feature type="binding site" evidence="8">
    <location>
        <position position="77"/>
    </location>
    <ligand>
        <name>NADP(+)</name>
        <dbReference type="ChEBI" id="CHEBI:58349"/>
    </ligand>
</feature>
<feature type="binding site" evidence="8">
    <location>
        <position position="61"/>
    </location>
    <ligand>
        <name>shikimate</name>
        <dbReference type="ChEBI" id="CHEBI:36208"/>
    </ligand>
</feature>
<evidence type="ECO:0000259" key="9">
    <source>
        <dbReference type="Pfam" id="PF01488"/>
    </source>
</evidence>
<dbReference type="InterPro" id="IPR041121">
    <property type="entry name" value="SDH_C"/>
</dbReference>
<feature type="binding site" evidence="8">
    <location>
        <position position="244"/>
    </location>
    <ligand>
        <name>shikimate</name>
        <dbReference type="ChEBI" id="CHEBI:36208"/>
    </ligand>
</feature>
<dbReference type="Pfam" id="PF18317">
    <property type="entry name" value="SDH_C"/>
    <property type="match status" value="1"/>
</dbReference>
<dbReference type="OrthoDB" id="9776868at2"/>
<feature type="active site" description="Proton acceptor" evidence="8">
    <location>
        <position position="65"/>
    </location>
</feature>
<evidence type="ECO:0000256" key="2">
    <source>
        <dbReference type="ARBA" id="ARBA00012962"/>
    </source>
</evidence>
<dbReference type="eggNOG" id="COG0169">
    <property type="taxonomic scope" value="Bacteria"/>
</dbReference>
<dbReference type="InterPro" id="IPR036291">
    <property type="entry name" value="NAD(P)-bd_dom_sf"/>
</dbReference>
<dbReference type="FunFam" id="3.40.50.10860:FF:000006">
    <property type="entry name" value="Shikimate dehydrogenase (NADP(+))"/>
    <property type="match status" value="1"/>
</dbReference>
<comment type="subunit">
    <text evidence="8">Homodimer.</text>
</comment>
<evidence type="ECO:0000259" key="10">
    <source>
        <dbReference type="Pfam" id="PF08501"/>
    </source>
</evidence>
<dbReference type="HAMAP" id="MF_00222">
    <property type="entry name" value="Shikimate_DH_AroE"/>
    <property type="match status" value="1"/>
</dbReference>
<dbReference type="GO" id="GO:0050661">
    <property type="term" value="F:NADP binding"/>
    <property type="evidence" value="ECO:0007669"/>
    <property type="project" value="InterPro"/>
</dbReference>
<dbReference type="SUPFAM" id="SSF51735">
    <property type="entry name" value="NAD(P)-binding Rossmann-fold domains"/>
    <property type="match status" value="1"/>
</dbReference>
<dbReference type="STRING" id="1328313.DS2_06606"/>
<evidence type="ECO:0000256" key="6">
    <source>
        <dbReference type="ARBA" id="ARBA00023141"/>
    </source>
</evidence>
<dbReference type="GO" id="GO:0004764">
    <property type="term" value="F:shikimate 3-dehydrogenase (NADP+) activity"/>
    <property type="evidence" value="ECO:0007669"/>
    <property type="project" value="UniProtKB-UniRule"/>
</dbReference>
<keyword evidence="4 8" id="KW-0521">NADP</keyword>
<name>W7QG93_9ALTE</name>
<evidence type="ECO:0000256" key="7">
    <source>
        <dbReference type="ARBA" id="ARBA00049442"/>
    </source>
</evidence>
<dbReference type="Proteomes" id="UP000019276">
    <property type="component" value="Unassembled WGS sequence"/>
</dbReference>
<feature type="binding site" evidence="8">
    <location>
        <position position="213"/>
    </location>
    <ligand>
        <name>NADP(+)</name>
        <dbReference type="ChEBI" id="CHEBI:58349"/>
    </ligand>
</feature>
<dbReference type="Gene3D" id="3.40.50.720">
    <property type="entry name" value="NAD(P)-binding Rossmann-like Domain"/>
    <property type="match status" value="1"/>
</dbReference>
<dbReference type="InterPro" id="IPR011342">
    <property type="entry name" value="Shikimate_DH"/>
</dbReference>
<reference evidence="12 13" key="1">
    <citation type="journal article" date="2014" name="Genome Announc.">
        <title>Draft Genome Sequence of the Agar-Degrading Bacterium Catenovulum sp. Strain DS-2, Isolated from Intestines of Haliotis diversicolor.</title>
        <authorList>
            <person name="Shan D."/>
            <person name="Li X."/>
            <person name="Gu Z."/>
            <person name="Wei G."/>
            <person name="Gao Z."/>
            <person name="Shao Z."/>
        </authorList>
    </citation>
    <scope>NUCLEOTIDE SEQUENCE [LARGE SCALE GENOMIC DNA]</scope>
    <source>
        <strain evidence="12 13">DS-2</strain>
    </source>
</reference>
<dbReference type="RefSeq" id="WP_035013878.1">
    <property type="nucleotide sequence ID" value="NZ_ARZY01000008.1"/>
</dbReference>
<dbReference type="UniPathway" id="UPA00053">
    <property type="reaction ID" value="UER00087"/>
</dbReference>
<dbReference type="PANTHER" id="PTHR21089">
    <property type="entry name" value="SHIKIMATE DEHYDROGENASE"/>
    <property type="match status" value="1"/>
</dbReference>
<evidence type="ECO:0000259" key="11">
    <source>
        <dbReference type="Pfam" id="PF18317"/>
    </source>
</evidence>
<keyword evidence="3 8" id="KW-0028">Amino-acid biosynthesis</keyword>
<feature type="domain" description="SDH C-terminal" evidence="11">
    <location>
        <begin position="237"/>
        <end position="263"/>
    </location>
</feature>
<dbReference type="GO" id="GO:0005829">
    <property type="term" value="C:cytosol"/>
    <property type="evidence" value="ECO:0007669"/>
    <property type="project" value="TreeGrafter"/>
</dbReference>
<dbReference type="NCBIfam" id="NF001310">
    <property type="entry name" value="PRK00258.1-2"/>
    <property type="match status" value="1"/>
</dbReference>
<dbReference type="Pfam" id="PF08501">
    <property type="entry name" value="Shikimate_dh_N"/>
    <property type="match status" value="1"/>
</dbReference>
<accession>W7QG93</accession>
<dbReference type="InterPro" id="IPR013708">
    <property type="entry name" value="Shikimate_DH-bd_N"/>
</dbReference>
<dbReference type="PANTHER" id="PTHR21089:SF1">
    <property type="entry name" value="BIFUNCTIONAL 3-DEHYDROQUINATE DEHYDRATASE_SHIKIMATE DEHYDROGENASE, CHLOROPLASTIC"/>
    <property type="match status" value="1"/>
</dbReference>
<dbReference type="GO" id="GO:0008652">
    <property type="term" value="P:amino acid biosynthetic process"/>
    <property type="evidence" value="ECO:0007669"/>
    <property type="project" value="UniProtKB-KW"/>
</dbReference>
<feature type="domain" description="Quinate/shikimate 5-dehydrogenase/glutamyl-tRNA reductase" evidence="9">
    <location>
        <begin position="115"/>
        <end position="190"/>
    </location>
</feature>
<feature type="domain" description="Shikimate dehydrogenase substrate binding N-terminal" evidence="10">
    <location>
        <begin position="6"/>
        <end position="88"/>
    </location>
</feature>